<dbReference type="Gene3D" id="1.10.357.10">
    <property type="entry name" value="Tetracycline Repressor, domain 2"/>
    <property type="match status" value="1"/>
</dbReference>
<evidence type="ECO:0000256" key="2">
    <source>
        <dbReference type="ARBA" id="ARBA00023015"/>
    </source>
</evidence>
<proteinExistence type="predicted"/>
<reference evidence="8" key="1">
    <citation type="submission" date="2016-10" db="EMBL/GenBank/DDBJ databases">
        <authorList>
            <person name="Varghese N."/>
            <person name="Submissions S."/>
        </authorList>
    </citation>
    <scope>NUCLEOTIDE SEQUENCE [LARGE SCALE GENOMIC DNA]</scope>
    <source>
        <strain evidence="8">DSM 43163</strain>
    </source>
</reference>
<dbReference type="GO" id="GO:0000976">
    <property type="term" value="F:transcription cis-regulatory region binding"/>
    <property type="evidence" value="ECO:0007669"/>
    <property type="project" value="TreeGrafter"/>
</dbReference>
<dbReference type="GO" id="GO:0045892">
    <property type="term" value="P:negative regulation of DNA-templated transcription"/>
    <property type="evidence" value="ECO:0007669"/>
    <property type="project" value="InterPro"/>
</dbReference>
<protein>
    <submittedName>
        <fullName evidence="7">Tetracyclin repressor, C-terminal all-alpha domain</fullName>
    </submittedName>
</protein>
<dbReference type="PANTHER" id="PTHR30055:SF151">
    <property type="entry name" value="TRANSCRIPTIONAL REGULATORY PROTEIN"/>
    <property type="match status" value="1"/>
</dbReference>
<dbReference type="Proteomes" id="UP000236723">
    <property type="component" value="Unassembled WGS sequence"/>
</dbReference>
<dbReference type="InterPro" id="IPR009057">
    <property type="entry name" value="Homeodomain-like_sf"/>
</dbReference>
<dbReference type="PRINTS" id="PR00400">
    <property type="entry name" value="TETREPRESSOR"/>
</dbReference>
<dbReference type="Pfam" id="PF02909">
    <property type="entry name" value="TetR_C_1"/>
    <property type="match status" value="1"/>
</dbReference>
<evidence type="ECO:0000256" key="1">
    <source>
        <dbReference type="ARBA" id="ARBA00022491"/>
    </source>
</evidence>
<evidence type="ECO:0000256" key="3">
    <source>
        <dbReference type="ARBA" id="ARBA00023125"/>
    </source>
</evidence>
<evidence type="ECO:0000313" key="7">
    <source>
        <dbReference type="EMBL" id="SEF49896.1"/>
    </source>
</evidence>
<evidence type="ECO:0000256" key="4">
    <source>
        <dbReference type="ARBA" id="ARBA00023163"/>
    </source>
</evidence>
<evidence type="ECO:0000313" key="8">
    <source>
        <dbReference type="Proteomes" id="UP000236723"/>
    </source>
</evidence>
<name>A0A1H5SH03_9ACTN</name>
<dbReference type="GO" id="GO:0046677">
    <property type="term" value="P:response to antibiotic"/>
    <property type="evidence" value="ECO:0007669"/>
    <property type="project" value="InterPro"/>
</dbReference>
<dbReference type="SUPFAM" id="SSF46689">
    <property type="entry name" value="Homeodomain-like"/>
    <property type="match status" value="1"/>
</dbReference>
<organism evidence="7 8">
    <name type="scientific">Thermomonospora echinospora</name>
    <dbReference type="NCBI Taxonomy" id="1992"/>
    <lineage>
        <taxon>Bacteria</taxon>
        <taxon>Bacillati</taxon>
        <taxon>Actinomycetota</taxon>
        <taxon>Actinomycetes</taxon>
        <taxon>Streptosporangiales</taxon>
        <taxon>Thermomonosporaceae</taxon>
        <taxon>Thermomonospora</taxon>
    </lineage>
</organism>
<dbReference type="InterPro" id="IPR050109">
    <property type="entry name" value="HTH-type_TetR-like_transc_reg"/>
</dbReference>
<dbReference type="InterPro" id="IPR003012">
    <property type="entry name" value="Tet_transcr_reg_TetR"/>
</dbReference>
<dbReference type="InterPro" id="IPR001647">
    <property type="entry name" value="HTH_TetR"/>
</dbReference>
<keyword evidence="4" id="KW-0804">Transcription</keyword>
<keyword evidence="1" id="KW-0678">Repressor</keyword>
<dbReference type="PANTHER" id="PTHR30055">
    <property type="entry name" value="HTH-TYPE TRANSCRIPTIONAL REGULATOR RUTR"/>
    <property type="match status" value="1"/>
</dbReference>
<evidence type="ECO:0000256" key="5">
    <source>
        <dbReference type="PROSITE-ProRule" id="PRU00335"/>
    </source>
</evidence>
<dbReference type="GO" id="GO:0003700">
    <property type="term" value="F:DNA-binding transcription factor activity"/>
    <property type="evidence" value="ECO:0007669"/>
    <property type="project" value="TreeGrafter"/>
</dbReference>
<accession>A0A1H5SH03</accession>
<dbReference type="Pfam" id="PF00440">
    <property type="entry name" value="TetR_N"/>
    <property type="match status" value="1"/>
</dbReference>
<dbReference type="PROSITE" id="PS50977">
    <property type="entry name" value="HTH_TETR_2"/>
    <property type="match status" value="1"/>
</dbReference>
<feature type="domain" description="HTH tetR-type" evidence="6">
    <location>
        <begin position="1"/>
        <end position="54"/>
    </location>
</feature>
<dbReference type="InterPro" id="IPR036271">
    <property type="entry name" value="Tet_transcr_reg_TetR-rel_C_sf"/>
</dbReference>
<feature type="DNA-binding region" description="H-T-H motif" evidence="5">
    <location>
        <begin position="17"/>
        <end position="36"/>
    </location>
</feature>
<dbReference type="SUPFAM" id="SSF48498">
    <property type="entry name" value="Tetracyclin repressor-like, C-terminal domain"/>
    <property type="match status" value="1"/>
</dbReference>
<dbReference type="InterPro" id="IPR004111">
    <property type="entry name" value="Repressor_TetR_C"/>
</dbReference>
<dbReference type="EMBL" id="FNVO01000001">
    <property type="protein sequence ID" value="SEF49896.1"/>
    <property type="molecule type" value="Genomic_DNA"/>
</dbReference>
<keyword evidence="2" id="KW-0805">Transcription regulation</keyword>
<gene>
    <name evidence="7" type="ORF">SAMN04489712_101207</name>
</gene>
<dbReference type="AlphaFoldDB" id="A0A1H5SH03"/>
<keyword evidence="3 5" id="KW-0238">DNA-binding</keyword>
<evidence type="ECO:0000259" key="6">
    <source>
        <dbReference type="PROSITE" id="PS50977"/>
    </source>
</evidence>
<keyword evidence="8" id="KW-1185">Reference proteome</keyword>
<sequence length="221" mass="23905">MARALELADAEGIEAVTIRRLAQELGVTPMALYWHFKNKEELLIGILDAVFGQLIAAPAVGEPWQRRLRIVLAALVGVLRRHRWVPSIHQAVSKQRSESFQRATDYALGLLAEAGYPPQRAYQVASYLLNGATALVANDPTGPPGLSEQDAGQWRRTHRLELESLPPGEFPCLVEYGRTLVEEPDVEGYYAFGVDLLMAAVETMAPAGQGPAAPAPPGSGG</sequence>